<dbReference type="Pfam" id="PF00196">
    <property type="entry name" value="GerE"/>
    <property type="match status" value="1"/>
</dbReference>
<evidence type="ECO:0000313" key="3">
    <source>
        <dbReference type="Proteomes" id="UP000201838"/>
    </source>
</evidence>
<evidence type="ECO:0000259" key="1">
    <source>
        <dbReference type="SMART" id="SM00421"/>
    </source>
</evidence>
<dbReference type="Proteomes" id="UP000201838">
    <property type="component" value="Unassembled WGS sequence"/>
</dbReference>
<name>A0A238J2N2_9RHOB</name>
<dbReference type="RefSeq" id="WP_093975072.1">
    <property type="nucleotide sequence ID" value="NZ_FXXQ01000010.1"/>
</dbReference>
<accession>A0A238J2N2</accession>
<proteinExistence type="predicted"/>
<dbReference type="Gene3D" id="1.10.10.10">
    <property type="entry name" value="Winged helix-like DNA-binding domain superfamily/Winged helix DNA-binding domain"/>
    <property type="match status" value="1"/>
</dbReference>
<evidence type="ECO:0000313" key="2">
    <source>
        <dbReference type="EMBL" id="SMX24877.1"/>
    </source>
</evidence>
<dbReference type="InterPro" id="IPR000792">
    <property type="entry name" value="Tscrpt_reg_LuxR_C"/>
</dbReference>
<dbReference type="EMBL" id="FXXQ01000010">
    <property type="protein sequence ID" value="SMX24877.1"/>
    <property type="molecule type" value="Genomic_DNA"/>
</dbReference>
<protein>
    <submittedName>
        <fullName evidence="2">Bacterial regulatory proteins, luxR family</fullName>
    </submittedName>
</protein>
<dbReference type="GO" id="GO:0006355">
    <property type="term" value="P:regulation of DNA-templated transcription"/>
    <property type="evidence" value="ECO:0007669"/>
    <property type="project" value="InterPro"/>
</dbReference>
<dbReference type="GO" id="GO:0003677">
    <property type="term" value="F:DNA binding"/>
    <property type="evidence" value="ECO:0007669"/>
    <property type="project" value="InterPro"/>
</dbReference>
<feature type="domain" description="HTH luxR-type" evidence="1">
    <location>
        <begin position="264"/>
        <end position="321"/>
    </location>
</feature>
<dbReference type="SMART" id="SM00421">
    <property type="entry name" value="HTH_LUXR"/>
    <property type="match status" value="1"/>
</dbReference>
<dbReference type="Gene3D" id="3.10.450.50">
    <property type="match status" value="1"/>
</dbReference>
<dbReference type="AlphaFoldDB" id="A0A238J2N2"/>
<keyword evidence="3" id="KW-1185">Reference proteome</keyword>
<dbReference type="OrthoDB" id="5497412at2"/>
<organism evidence="2 3">
    <name type="scientific">Boseongicola aestuarii</name>
    <dbReference type="NCBI Taxonomy" id="1470561"/>
    <lineage>
        <taxon>Bacteria</taxon>
        <taxon>Pseudomonadati</taxon>
        <taxon>Pseudomonadota</taxon>
        <taxon>Alphaproteobacteria</taxon>
        <taxon>Rhodobacterales</taxon>
        <taxon>Paracoccaceae</taxon>
        <taxon>Boseongicola</taxon>
    </lineage>
</organism>
<sequence length="331" mass="36749">MTQTAMSATQDADQIRAVVHEETAAFFAKDFERWAACFLHAPRTHDVYVTKGRGVVISRGWADMAASMRQLMQDNPRVFEGSYEKYDFEISVSGDMAWTTFNTRAGPERSRRYRSAEVFETRIIERIEGRWLIVYSSVAVLREPRDGPPLVQVDGDGQVIWASDKTLARLESFDGLTVSAGRLRAQSPKWDRELQATIARAAGMRHVWDSGFSAGGNNQFHYPYILGDRDGISHCTVFVLDGMINVSFGDDALIGGRIETAAEIFGLSQAQKRLAHQVSTGMRLTEAAEALGISVNTARTHLGRIYTKTGVNSQVALVRMLMSMAALPYQA</sequence>
<dbReference type="SUPFAM" id="SSF46894">
    <property type="entry name" value="C-terminal effector domain of the bipartite response regulators"/>
    <property type="match status" value="1"/>
</dbReference>
<gene>
    <name evidence="2" type="ORF">BOA8489_03008</name>
</gene>
<dbReference type="InterPro" id="IPR036388">
    <property type="entry name" value="WH-like_DNA-bd_sf"/>
</dbReference>
<dbReference type="SUPFAM" id="SSF54427">
    <property type="entry name" value="NTF2-like"/>
    <property type="match status" value="1"/>
</dbReference>
<dbReference type="InterPro" id="IPR032710">
    <property type="entry name" value="NTF2-like_dom_sf"/>
</dbReference>
<dbReference type="InterPro" id="IPR016032">
    <property type="entry name" value="Sig_transdc_resp-reg_C-effctor"/>
</dbReference>
<reference evidence="2 3" key="1">
    <citation type="submission" date="2017-05" db="EMBL/GenBank/DDBJ databases">
        <authorList>
            <person name="Song R."/>
            <person name="Chenine A.L."/>
            <person name="Ruprecht R.M."/>
        </authorList>
    </citation>
    <scope>NUCLEOTIDE SEQUENCE [LARGE SCALE GENOMIC DNA]</scope>
    <source>
        <strain evidence="2 3">CECT 8489</strain>
    </source>
</reference>